<keyword evidence="1" id="KW-0472">Membrane</keyword>
<proteinExistence type="predicted"/>
<feature type="transmembrane region" description="Helical" evidence="1">
    <location>
        <begin position="42"/>
        <end position="62"/>
    </location>
</feature>
<sequence length="277" mass="32038">MSKKTLFNESSFIYAVITGVAFICGVASFVLYVSPEAPYDKWFIGGAFSLVGFSIGVIALNFRSEQTYSQIQQTADQNVFSNYVDHRELFFSVLKEIQQYHAIEFDHPEQLYTVLFPNNTPTNVSFYSGNRDGEKSALLFWAQDFNNQMNDLREFMIHIPHRSTPNYDRLSRWLVEFNHLCVRSHIRFVDTQFMSGVYRKYHGDVEIFGRCPIDMHKAFYAVSNTYELLARFCIEKEAAKSLIVPSVYHGKNLDIYVSHICSGIRLRSKEGITSRCM</sequence>
<dbReference type="OrthoDB" id="6357807at2"/>
<feature type="transmembrane region" description="Helical" evidence="1">
    <location>
        <begin position="12"/>
        <end position="30"/>
    </location>
</feature>
<dbReference type="EMBL" id="CACSIO010000021">
    <property type="protein sequence ID" value="CAA0113904.1"/>
    <property type="molecule type" value="Genomic_DNA"/>
</dbReference>
<gene>
    <name evidence="2" type="ORF">OPDIPICF_04767</name>
</gene>
<reference evidence="2 3" key="1">
    <citation type="submission" date="2019-11" db="EMBL/GenBank/DDBJ databases">
        <authorList>
            <person name="Holert J."/>
        </authorList>
    </citation>
    <scope>NUCLEOTIDE SEQUENCE [LARGE SCALE GENOMIC DNA]</scope>
    <source>
        <strain evidence="2">SB11_3</strain>
    </source>
</reference>
<keyword evidence="1" id="KW-0812">Transmembrane</keyword>
<keyword evidence="3" id="KW-1185">Reference proteome</keyword>
<organism evidence="2 3">
    <name type="scientific">BD1-7 clade bacterium</name>
    <dbReference type="NCBI Taxonomy" id="2029982"/>
    <lineage>
        <taxon>Bacteria</taxon>
        <taxon>Pseudomonadati</taxon>
        <taxon>Pseudomonadota</taxon>
        <taxon>Gammaproteobacteria</taxon>
        <taxon>Cellvibrionales</taxon>
        <taxon>Spongiibacteraceae</taxon>
        <taxon>BD1-7 clade</taxon>
    </lineage>
</organism>
<evidence type="ECO:0000313" key="2">
    <source>
        <dbReference type="EMBL" id="CAA0113904.1"/>
    </source>
</evidence>
<dbReference type="Proteomes" id="UP000441399">
    <property type="component" value="Unassembled WGS sequence"/>
</dbReference>
<dbReference type="AlphaFoldDB" id="A0A5S9Q8Y4"/>
<protein>
    <submittedName>
        <fullName evidence="2">Uncharacterized protein</fullName>
    </submittedName>
</protein>
<evidence type="ECO:0000256" key="1">
    <source>
        <dbReference type="SAM" id="Phobius"/>
    </source>
</evidence>
<keyword evidence="1" id="KW-1133">Transmembrane helix</keyword>
<name>A0A5S9Q8Y4_9GAMM</name>
<accession>A0A5S9Q8Y4</accession>
<evidence type="ECO:0000313" key="3">
    <source>
        <dbReference type="Proteomes" id="UP000441399"/>
    </source>
</evidence>